<keyword evidence="1" id="KW-0004">4Fe-4S</keyword>
<organism evidence="6 7">
    <name type="scientific">Candidatus Methylacidiphilum infernorum</name>
    <dbReference type="NCBI Taxonomy" id="511746"/>
    <lineage>
        <taxon>Bacteria</taxon>
        <taxon>Pseudomonadati</taxon>
        <taxon>Verrucomicrobiota</taxon>
        <taxon>Methylacidiphilae</taxon>
        <taxon>Methylacidiphilales</taxon>
        <taxon>Methylacidiphilaceae</taxon>
        <taxon>Methylacidiphilum (ex Ratnadevi et al. 2023)</taxon>
    </lineage>
</organism>
<dbReference type="Pfam" id="PF00384">
    <property type="entry name" value="Molybdopterin"/>
    <property type="match status" value="1"/>
</dbReference>
<sequence length="718" mass="79960">MHFNYNRNSLNALYAYNKTHCPFCGLQCAISLMHSKDGFEIEPRDFPTNKGQICIKGLNAGRLINHPERLNTPLIRPRKDKALRKSSWEEALRFTAKSLSKIRSRWGNDSLFVYGSGSLSNEKAYLLGKFSRVVLGTSSIDYNGRYCMSSASKALEMALGIDRGLPFPIDSIAKTDLLLLVGANPLETMPPLKSHLDELKKKGKKIIVVDPRTTPTAQYADEHLQIKPGSDYILAAGLLWLLFRKNKIDWSFIENYTTGFEEVLNSISSFWPSRVEALTGISQDRLHKTADLFETHPHAIILTGRGCEQQAHGVDNVLSFINLSLALGLIGKPNCGFGTLTGQGNGQGAREMGLKSNQLPGCRSNADPNDRKFIAALWQRDEKELPRPGITVTEALGNLGKQDSVKAMIVFGANPLISSPNHSRLKALFSSLEFLAVCDPFLSETAAVADVVLPSALWVEETATVTNLEGRVLLRPQLLSPPPQVKTDLEIIRLLAEQFGFTEGFPSDPQAVFEEIRRATAGAFADYYGITYQRLARGEELFWPCPSLESNGQKELFLSKRFPTETGKARFHPIFFNPLAEEPDEEYPFFLTTGRTFYHYQTAVQTRRIEKLKEKEPTPIVEISTAVGQRLGIKTGQYVKVETRRGSGYFKAKLTEQGRIDTLFIPFYPSESAAANTLTLSAYDPRSYMPSFKLCAARIQAADDLQQNQSINGKEKIG</sequence>
<dbReference type="Gene3D" id="2.20.25.90">
    <property type="entry name" value="ADC-like domains"/>
    <property type="match status" value="1"/>
</dbReference>
<dbReference type="PANTHER" id="PTHR43105:SF10">
    <property type="entry name" value="NADH-QUINONE OXIDOREDUCTASE SUBUNIT G"/>
    <property type="match status" value="1"/>
</dbReference>
<dbReference type="InterPro" id="IPR050123">
    <property type="entry name" value="Prok_molybdopt-oxidoreductase"/>
</dbReference>
<keyword evidence="7" id="KW-1185">Reference proteome</keyword>
<feature type="domain" description="4Fe-4S Mo/W bis-MGD-type" evidence="5">
    <location>
        <begin position="14"/>
        <end position="66"/>
    </location>
</feature>
<name>A0ABX7PUY0_9BACT</name>
<dbReference type="Gene3D" id="3.40.50.740">
    <property type="match status" value="1"/>
</dbReference>
<dbReference type="InterPro" id="IPR006963">
    <property type="entry name" value="Mopterin_OxRdtase_4Fe-4S_dom"/>
</dbReference>
<evidence type="ECO:0000256" key="1">
    <source>
        <dbReference type="ARBA" id="ARBA00022485"/>
    </source>
</evidence>
<dbReference type="PANTHER" id="PTHR43105">
    <property type="entry name" value="RESPIRATORY NITRATE REDUCTASE"/>
    <property type="match status" value="1"/>
</dbReference>
<dbReference type="Gene3D" id="3.40.228.10">
    <property type="entry name" value="Dimethylsulfoxide Reductase, domain 2"/>
    <property type="match status" value="1"/>
</dbReference>
<dbReference type="InterPro" id="IPR006656">
    <property type="entry name" value="Mopterin_OxRdtase"/>
</dbReference>
<gene>
    <name evidence="6" type="ORF">EM20IM_00005</name>
</gene>
<dbReference type="EMBL" id="CP065956">
    <property type="protein sequence ID" value="QSR86796.1"/>
    <property type="molecule type" value="Genomic_DNA"/>
</dbReference>
<dbReference type="Gene3D" id="2.40.40.20">
    <property type="match status" value="1"/>
</dbReference>
<evidence type="ECO:0000259" key="5">
    <source>
        <dbReference type="SMART" id="SM00926"/>
    </source>
</evidence>
<dbReference type="Pfam" id="PF04879">
    <property type="entry name" value="Molybdop_Fe4S4"/>
    <property type="match status" value="1"/>
</dbReference>
<evidence type="ECO:0000313" key="6">
    <source>
        <dbReference type="EMBL" id="QSR86796.1"/>
    </source>
</evidence>
<evidence type="ECO:0000256" key="4">
    <source>
        <dbReference type="ARBA" id="ARBA00023014"/>
    </source>
</evidence>
<dbReference type="InterPro" id="IPR009010">
    <property type="entry name" value="Asp_de-COase-like_dom_sf"/>
</dbReference>
<proteinExistence type="predicted"/>
<reference evidence="6 7" key="1">
    <citation type="submission" date="2020-12" db="EMBL/GenBank/DDBJ databases">
        <authorList>
            <person name="Awala S.I."/>
            <person name="Gwak J.-H."/>
            <person name="Kim S.-J."/>
            <person name="Rhee S.-K."/>
        </authorList>
    </citation>
    <scope>NUCLEOTIDE SEQUENCE [LARGE SCALE GENOMIC DNA]</scope>
    <source>
        <strain evidence="6 7">IT5</strain>
    </source>
</reference>
<dbReference type="Proteomes" id="UP000663088">
    <property type="component" value="Chromosome"/>
</dbReference>
<dbReference type="SUPFAM" id="SSF53706">
    <property type="entry name" value="Formate dehydrogenase/DMSO reductase, domains 1-3"/>
    <property type="match status" value="1"/>
</dbReference>
<dbReference type="InterPro" id="IPR006657">
    <property type="entry name" value="MoPterin_dinucl-bd_dom"/>
</dbReference>
<keyword evidence="3" id="KW-0408">Iron</keyword>
<evidence type="ECO:0000256" key="2">
    <source>
        <dbReference type="ARBA" id="ARBA00022723"/>
    </source>
</evidence>
<dbReference type="SMART" id="SM00926">
    <property type="entry name" value="Molybdop_Fe4S4"/>
    <property type="match status" value="1"/>
</dbReference>
<accession>A0ABX7PUY0</accession>
<evidence type="ECO:0000256" key="3">
    <source>
        <dbReference type="ARBA" id="ARBA00023004"/>
    </source>
</evidence>
<protein>
    <submittedName>
        <fullName evidence="6">Molybdopterin oxidoreductase family protein</fullName>
    </submittedName>
</protein>
<dbReference type="PIRSF" id="PIRSF000144">
    <property type="entry name" value="CbbBc"/>
    <property type="match status" value="1"/>
</dbReference>
<keyword evidence="2" id="KW-0479">Metal-binding</keyword>
<evidence type="ECO:0000313" key="7">
    <source>
        <dbReference type="Proteomes" id="UP000663088"/>
    </source>
</evidence>
<dbReference type="SUPFAM" id="SSF50692">
    <property type="entry name" value="ADC-like"/>
    <property type="match status" value="1"/>
</dbReference>
<keyword evidence="4" id="KW-0411">Iron-sulfur</keyword>
<dbReference type="Pfam" id="PF01568">
    <property type="entry name" value="Molydop_binding"/>
    <property type="match status" value="1"/>
</dbReference>
<dbReference type="CDD" id="cd00508">
    <property type="entry name" value="MopB_CT_Fdh-Nap-like"/>
    <property type="match status" value="1"/>
</dbReference>